<comment type="caution">
    <text evidence="2">The sequence shown here is derived from an EMBL/GenBank/DDBJ whole genome shotgun (WGS) entry which is preliminary data.</text>
</comment>
<feature type="region of interest" description="Disordered" evidence="1">
    <location>
        <begin position="1"/>
        <end position="143"/>
    </location>
</feature>
<feature type="compositionally biased region" description="Basic and acidic residues" evidence="1">
    <location>
        <begin position="57"/>
        <end position="70"/>
    </location>
</feature>
<evidence type="ECO:0000313" key="2">
    <source>
        <dbReference type="EMBL" id="CAG8549962.1"/>
    </source>
</evidence>
<dbReference type="OrthoDB" id="10554615at2759"/>
<proteinExistence type="predicted"/>
<organism evidence="2 3">
    <name type="scientific">Racocetra fulgida</name>
    <dbReference type="NCBI Taxonomy" id="60492"/>
    <lineage>
        <taxon>Eukaryota</taxon>
        <taxon>Fungi</taxon>
        <taxon>Fungi incertae sedis</taxon>
        <taxon>Mucoromycota</taxon>
        <taxon>Glomeromycotina</taxon>
        <taxon>Glomeromycetes</taxon>
        <taxon>Diversisporales</taxon>
        <taxon>Gigasporaceae</taxon>
        <taxon>Racocetra</taxon>
    </lineage>
</organism>
<dbReference type="Proteomes" id="UP000789396">
    <property type="component" value="Unassembled WGS sequence"/>
</dbReference>
<gene>
    <name evidence="2" type="ORF">RFULGI_LOCUS4607</name>
</gene>
<protein>
    <submittedName>
        <fullName evidence="2">13727_t:CDS:1</fullName>
    </submittedName>
</protein>
<reference evidence="2" key="1">
    <citation type="submission" date="2021-06" db="EMBL/GenBank/DDBJ databases">
        <authorList>
            <person name="Kallberg Y."/>
            <person name="Tangrot J."/>
            <person name="Rosling A."/>
        </authorList>
    </citation>
    <scope>NUCLEOTIDE SEQUENCE</scope>
    <source>
        <strain evidence="2">IN212</strain>
    </source>
</reference>
<dbReference type="EMBL" id="CAJVPZ010004675">
    <property type="protein sequence ID" value="CAG8549962.1"/>
    <property type="molecule type" value="Genomic_DNA"/>
</dbReference>
<evidence type="ECO:0000313" key="3">
    <source>
        <dbReference type="Proteomes" id="UP000789396"/>
    </source>
</evidence>
<dbReference type="AlphaFoldDB" id="A0A9N9B1N6"/>
<feature type="compositionally biased region" description="Basic and acidic residues" evidence="1">
    <location>
        <begin position="113"/>
        <end position="126"/>
    </location>
</feature>
<feature type="compositionally biased region" description="Low complexity" evidence="1">
    <location>
        <begin position="32"/>
        <end position="56"/>
    </location>
</feature>
<accession>A0A9N9B1N6</accession>
<feature type="compositionally biased region" description="Basic and acidic residues" evidence="1">
    <location>
        <begin position="89"/>
        <end position="99"/>
    </location>
</feature>
<evidence type="ECO:0000256" key="1">
    <source>
        <dbReference type="SAM" id="MobiDB-lite"/>
    </source>
</evidence>
<feature type="region of interest" description="Disordered" evidence="1">
    <location>
        <begin position="225"/>
        <end position="250"/>
    </location>
</feature>
<keyword evidence="3" id="KW-1185">Reference proteome</keyword>
<sequence length="250" mass="27823">MALSTKGKAPQTEQNEELNKSWADVMEHEQATEISSSLEETTDTTNNNTSENSTNIHTEDLMENPVDKGDNQSPDHQVHNHNNEATQPEYKESLRENKKTLPTSISLLSTKANNEKRSNAEKDTTDGKIVSSPPPNLAEASTNRITTAHNSTTELLDKKQPTPVNMATASDSLAELDLLEEPVDKKKTLTSMLEEELQNNSMSIDADIHDSLEGFTPVIRKKKKKIKTSLEDSNRPSSYQKPITKNIKLI</sequence>
<name>A0A9N9B1N6_9GLOM</name>
<feature type="compositionally biased region" description="Polar residues" evidence="1">
    <location>
        <begin position="100"/>
        <end position="112"/>
    </location>
</feature>